<evidence type="ECO:0000256" key="1">
    <source>
        <dbReference type="ARBA" id="ARBA00022598"/>
    </source>
</evidence>
<dbReference type="PANTHER" id="PTHR11587">
    <property type="entry name" value="ARGININOSUCCINATE SYNTHASE"/>
    <property type="match status" value="1"/>
</dbReference>
<dbReference type="PROSITE" id="PS00564">
    <property type="entry name" value="ARGININOSUCCIN_SYN_1"/>
    <property type="match status" value="1"/>
</dbReference>
<evidence type="ECO:0000256" key="2">
    <source>
        <dbReference type="ARBA" id="ARBA00022741"/>
    </source>
</evidence>
<keyword evidence="1" id="KW-0436">Ligase</keyword>
<keyword evidence="2" id="KW-0547">Nucleotide-binding</keyword>
<gene>
    <name evidence="5" type="ORF">FCV91_23800</name>
</gene>
<dbReference type="GO" id="GO:0005524">
    <property type="term" value="F:ATP binding"/>
    <property type="evidence" value="ECO:0007669"/>
    <property type="project" value="UniProtKB-KW"/>
</dbReference>
<sequence length="79" mass="8620">MSKVNVKKVVVAYSGGLDTSVIIPWLKENYDCEVIAFVADVGQGDEELIGIEEKAKASGASECYIADLKEEMVADYIYP</sequence>
<dbReference type="InterPro" id="IPR001518">
    <property type="entry name" value="Arginosuc_synth"/>
</dbReference>
<keyword evidence="3" id="KW-0067">ATP-binding</keyword>
<accession>A0A4U2EGG7</accession>
<evidence type="ECO:0000313" key="5">
    <source>
        <dbReference type="EMBL" id="TKG01313.1"/>
    </source>
</evidence>
<evidence type="ECO:0000259" key="4">
    <source>
        <dbReference type="Pfam" id="PF00764"/>
    </source>
</evidence>
<dbReference type="InterPro" id="IPR014729">
    <property type="entry name" value="Rossmann-like_a/b/a_fold"/>
</dbReference>
<name>A0A4U2EGG7_9VIBR</name>
<dbReference type="RefSeq" id="WP_170968700.1">
    <property type="nucleotide sequence ID" value="NZ_SYVO01000125.1"/>
</dbReference>
<dbReference type="InterPro" id="IPR048267">
    <property type="entry name" value="Arginosuc_syn_N"/>
</dbReference>
<protein>
    <submittedName>
        <fullName evidence="5">Argininosuccinate synthase</fullName>
    </submittedName>
</protein>
<dbReference type="SUPFAM" id="SSF52402">
    <property type="entry name" value="Adenine nucleotide alpha hydrolases-like"/>
    <property type="match status" value="1"/>
</dbReference>
<dbReference type="PANTHER" id="PTHR11587:SF2">
    <property type="entry name" value="ARGININOSUCCINATE SYNTHASE"/>
    <property type="match status" value="1"/>
</dbReference>
<dbReference type="Pfam" id="PF00764">
    <property type="entry name" value="Arginosuc_synth"/>
    <property type="match status" value="1"/>
</dbReference>
<feature type="non-terminal residue" evidence="5">
    <location>
        <position position="79"/>
    </location>
</feature>
<reference evidence="5 6" key="1">
    <citation type="submission" date="2019-04" db="EMBL/GenBank/DDBJ databases">
        <title>A reverse ecology approach based on a biological definition of microbial populations.</title>
        <authorList>
            <person name="Arevalo P."/>
            <person name="Vaninsberghe D."/>
            <person name="Elsherbini J."/>
            <person name="Gore J."/>
            <person name="Polz M."/>
        </authorList>
    </citation>
    <scope>NUCLEOTIDE SEQUENCE [LARGE SCALE GENOMIC DNA]</scope>
    <source>
        <strain evidence="5 6">10N.222.48.A1</strain>
    </source>
</reference>
<evidence type="ECO:0000256" key="3">
    <source>
        <dbReference type="ARBA" id="ARBA00022840"/>
    </source>
</evidence>
<dbReference type="GO" id="GO:0000050">
    <property type="term" value="P:urea cycle"/>
    <property type="evidence" value="ECO:0007669"/>
    <property type="project" value="TreeGrafter"/>
</dbReference>
<evidence type="ECO:0000313" key="6">
    <source>
        <dbReference type="Proteomes" id="UP000305840"/>
    </source>
</evidence>
<proteinExistence type="predicted"/>
<dbReference type="EMBL" id="SYVO01000125">
    <property type="protein sequence ID" value="TKG01313.1"/>
    <property type="molecule type" value="Genomic_DNA"/>
</dbReference>
<dbReference type="GO" id="GO:0005737">
    <property type="term" value="C:cytoplasm"/>
    <property type="evidence" value="ECO:0007669"/>
    <property type="project" value="TreeGrafter"/>
</dbReference>
<dbReference type="AlphaFoldDB" id="A0A4U2EGG7"/>
<feature type="domain" description="Arginosuccinate synthase-like N-terminal" evidence="4">
    <location>
        <begin position="8"/>
        <end position="79"/>
    </location>
</feature>
<dbReference type="GO" id="GO:0000053">
    <property type="term" value="P:argininosuccinate metabolic process"/>
    <property type="evidence" value="ECO:0007669"/>
    <property type="project" value="TreeGrafter"/>
</dbReference>
<dbReference type="Proteomes" id="UP000305840">
    <property type="component" value="Unassembled WGS sequence"/>
</dbReference>
<dbReference type="GO" id="GO:0006526">
    <property type="term" value="P:L-arginine biosynthetic process"/>
    <property type="evidence" value="ECO:0007669"/>
    <property type="project" value="InterPro"/>
</dbReference>
<dbReference type="Gene3D" id="3.40.50.620">
    <property type="entry name" value="HUPs"/>
    <property type="match status" value="1"/>
</dbReference>
<dbReference type="InterPro" id="IPR018223">
    <property type="entry name" value="Arginosuc_synth_CS"/>
</dbReference>
<organism evidence="5 6">
    <name type="scientific">Vibrio lentus</name>
    <dbReference type="NCBI Taxonomy" id="136468"/>
    <lineage>
        <taxon>Bacteria</taxon>
        <taxon>Pseudomonadati</taxon>
        <taxon>Pseudomonadota</taxon>
        <taxon>Gammaproteobacteria</taxon>
        <taxon>Vibrionales</taxon>
        <taxon>Vibrionaceae</taxon>
        <taxon>Vibrio</taxon>
    </lineage>
</organism>
<dbReference type="GO" id="GO:0004055">
    <property type="term" value="F:argininosuccinate synthase activity"/>
    <property type="evidence" value="ECO:0007669"/>
    <property type="project" value="InterPro"/>
</dbReference>
<comment type="caution">
    <text evidence="5">The sequence shown here is derived from an EMBL/GenBank/DDBJ whole genome shotgun (WGS) entry which is preliminary data.</text>
</comment>